<reference evidence="1" key="1">
    <citation type="submission" date="2022-11" db="EMBL/GenBank/DDBJ databases">
        <title>Genome Sequence of Nemania bipapillata.</title>
        <authorList>
            <person name="Buettner E."/>
        </authorList>
    </citation>
    <scope>NUCLEOTIDE SEQUENCE</scope>
    <source>
        <strain evidence="1">CP14</strain>
    </source>
</reference>
<evidence type="ECO:0000313" key="2">
    <source>
        <dbReference type="Proteomes" id="UP001153334"/>
    </source>
</evidence>
<name>A0ACC2HQV7_9PEZI</name>
<comment type="caution">
    <text evidence="1">The sequence shown here is derived from an EMBL/GenBank/DDBJ whole genome shotgun (WGS) entry which is preliminary data.</text>
</comment>
<sequence length="586" mass="65658">MHAPVSTKDLDSAGFEDDDKRRMHYTALDQESKQFRLITILAGETDSPLECLLSAADLGAGLVPRYETISYCWGDPNSRCSILVNSISLLVPLSAAEALRRVRSPLVPRVVWLDAICINQEDAGEEDIEEALHSVAAILDEATAAEGSFTRLRSEDGTWLYSNTGINAAYSVPALFRLFCIPWFRRLWVLQEAALAKENVCLCGPFEFRLLDVTRVAAWLVYKYYFVDEALRLQCSYAADMNDLVDTQYGYHNTKTGQMAGILYLLDLSQQRLSSLDVDKVYGILGLTISPADSRPRLAITPDYGRSVAEVYREAAWSILRESGDLQILDYVRHWTVGGELQLDAFASWVPKWHRAKDLDEHPNFMSTSFDACLGREMVLSNDDAKGGACLSVEGIRIDRVSQATQRIKADDDVRMKYLDSILDEVGVMVTTPPHKGSLKQAISVTMVAGVDVCYQPTGPEITEAYEAFRNLASKETRRASVSSVDDTHDEDTVQAIHYAEAMYNACMNRTFFVTLHGYFGLGPHFMKEGDVVVILYGLRWPAVLRELKGNQWLFLGTAYVHGLMAGEMIRMKETQRRDATFFCIC</sequence>
<accession>A0ACC2HQV7</accession>
<dbReference type="EMBL" id="JAPESX010003294">
    <property type="protein sequence ID" value="KAJ8105270.1"/>
    <property type="molecule type" value="Genomic_DNA"/>
</dbReference>
<evidence type="ECO:0000313" key="1">
    <source>
        <dbReference type="EMBL" id="KAJ8105270.1"/>
    </source>
</evidence>
<gene>
    <name evidence="1" type="ORF">ONZ43_g7492</name>
</gene>
<protein>
    <submittedName>
        <fullName evidence="1">Uncharacterized protein</fullName>
    </submittedName>
</protein>
<organism evidence="1 2">
    <name type="scientific">Nemania bipapillata</name>
    <dbReference type="NCBI Taxonomy" id="110536"/>
    <lineage>
        <taxon>Eukaryota</taxon>
        <taxon>Fungi</taxon>
        <taxon>Dikarya</taxon>
        <taxon>Ascomycota</taxon>
        <taxon>Pezizomycotina</taxon>
        <taxon>Sordariomycetes</taxon>
        <taxon>Xylariomycetidae</taxon>
        <taxon>Xylariales</taxon>
        <taxon>Xylariaceae</taxon>
        <taxon>Nemania</taxon>
    </lineage>
</organism>
<keyword evidence="2" id="KW-1185">Reference proteome</keyword>
<proteinExistence type="predicted"/>
<dbReference type="Proteomes" id="UP001153334">
    <property type="component" value="Unassembled WGS sequence"/>
</dbReference>